<dbReference type="BioCyc" id="DPIE1322246:BN4_RS13505-MONOMER"/>
<dbReference type="InterPro" id="IPR006426">
    <property type="entry name" value="Asn_synth_AEB"/>
</dbReference>
<evidence type="ECO:0000256" key="9">
    <source>
        <dbReference type="PIRSR" id="PIRSR001589-2"/>
    </source>
</evidence>
<keyword evidence="12" id="KW-0436">Ligase</keyword>
<dbReference type="RefSeq" id="WP_015415966.1">
    <property type="nucleotide sequence ID" value="NC_020409.1"/>
</dbReference>
<dbReference type="InterPro" id="IPR029055">
    <property type="entry name" value="Ntn_hydrolases_N"/>
</dbReference>
<dbReference type="Pfam" id="PF13522">
    <property type="entry name" value="GATase_6"/>
    <property type="match status" value="1"/>
</dbReference>
<feature type="domain" description="Glutamine amidotransferase type-2" evidence="11">
    <location>
        <begin position="2"/>
        <end position="213"/>
    </location>
</feature>
<dbReference type="OrthoDB" id="9763290at2"/>
<dbReference type="CDD" id="cd00712">
    <property type="entry name" value="AsnB"/>
    <property type="match status" value="1"/>
</dbReference>
<evidence type="ECO:0000256" key="5">
    <source>
        <dbReference type="ARBA" id="ARBA00022840"/>
    </source>
</evidence>
<dbReference type="CDD" id="cd01991">
    <property type="entry name" value="Asn_synthase_B_C"/>
    <property type="match status" value="1"/>
</dbReference>
<dbReference type="Gene3D" id="3.60.20.10">
    <property type="entry name" value="Glutamine Phosphoribosylpyrophosphate, subunit 1, domain 1"/>
    <property type="match status" value="1"/>
</dbReference>
<evidence type="ECO:0000256" key="7">
    <source>
        <dbReference type="ARBA" id="ARBA00048741"/>
    </source>
</evidence>
<reference evidence="12 13" key="1">
    <citation type="journal article" date="2013" name="PLoS ONE">
        <title>The first genomic and proteomic characterization of a deep-sea sulfate reducer: insights into the piezophilic lifestyle of Desulfovibrio piezophilus.</title>
        <authorList>
            <person name="Pradel N."/>
            <person name="Ji B."/>
            <person name="Gimenez G."/>
            <person name="Talla E."/>
            <person name="Lenoble P."/>
            <person name="Garel M."/>
            <person name="Tamburini C."/>
            <person name="Fourquet P."/>
            <person name="Lebrun R."/>
            <person name="Bertin P."/>
            <person name="Denis Y."/>
            <person name="Pophillat M."/>
            <person name="Barbe V."/>
            <person name="Ollivier B."/>
            <person name="Dolla A."/>
        </authorList>
    </citation>
    <scope>NUCLEOTIDE SEQUENCE [LARGE SCALE GENOMIC DNA]</scope>
    <source>
        <strain evidence="13">DSM 10523 / SB164P1</strain>
    </source>
</reference>
<dbReference type="GO" id="GO:0005524">
    <property type="term" value="F:ATP binding"/>
    <property type="evidence" value="ECO:0007669"/>
    <property type="project" value="UniProtKB-KW"/>
</dbReference>
<dbReference type="InterPro" id="IPR051786">
    <property type="entry name" value="ASN_synthetase/amidase"/>
</dbReference>
<dbReference type="Gene3D" id="3.40.50.620">
    <property type="entry name" value="HUPs"/>
    <property type="match status" value="2"/>
</dbReference>
<evidence type="ECO:0000313" key="13">
    <source>
        <dbReference type="Proteomes" id="UP000011724"/>
    </source>
</evidence>
<dbReference type="PATRIC" id="fig|879567.3.peg.2881"/>
<dbReference type="NCBIfam" id="TIGR01536">
    <property type="entry name" value="asn_synth_AEB"/>
    <property type="match status" value="1"/>
</dbReference>
<proteinExistence type="inferred from homology"/>
<name>M1WXU2_PSEP2</name>
<evidence type="ECO:0000256" key="3">
    <source>
        <dbReference type="ARBA" id="ARBA00012737"/>
    </source>
</evidence>
<feature type="site" description="Important for beta-aspartyl-AMP intermediate formation" evidence="10">
    <location>
        <position position="369"/>
    </location>
</feature>
<feature type="binding site" evidence="9">
    <location>
        <begin position="367"/>
        <end position="368"/>
    </location>
    <ligand>
        <name>ATP</name>
        <dbReference type="ChEBI" id="CHEBI:30616"/>
    </ligand>
</feature>
<evidence type="ECO:0000313" key="12">
    <source>
        <dbReference type="EMBL" id="CCH49923.1"/>
    </source>
</evidence>
<evidence type="ECO:0000256" key="6">
    <source>
        <dbReference type="ARBA" id="ARBA00022962"/>
    </source>
</evidence>
<dbReference type="EMBL" id="FO203427">
    <property type="protein sequence ID" value="CCH49923.1"/>
    <property type="molecule type" value="Genomic_DNA"/>
</dbReference>
<evidence type="ECO:0000256" key="1">
    <source>
        <dbReference type="ARBA" id="ARBA00005187"/>
    </source>
</evidence>
<evidence type="ECO:0000259" key="11">
    <source>
        <dbReference type="PROSITE" id="PS51278"/>
    </source>
</evidence>
<dbReference type="SUPFAM" id="SSF56235">
    <property type="entry name" value="N-terminal nucleophile aminohydrolases (Ntn hydrolases)"/>
    <property type="match status" value="1"/>
</dbReference>
<dbReference type="PANTHER" id="PTHR43284">
    <property type="entry name" value="ASPARAGINE SYNTHETASE (GLUTAMINE-HYDROLYZING)"/>
    <property type="match status" value="1"/>
</dbReference>
<dbReference type="PIRSF" id="PIRSF001589">
    <property type="entry name" value="Asn_synthetase_glu-h"/>
    <property type="match status" value="1"/>
</dbReference>
<dbReference type="PROSITE" id="PS51278">
    <property type="entry name" value="GATASE_TYPE_2"/>
    <property type="match status" value="1"/>
</dbReference>
<organism evidence="12 13">
    <name type="scientific">Pseudodesulfovibrio piezophilus (strain DSM 21447 / JCM 15486 / C1TLV30)</name>
    <name type="common">Desulfovibrio piezophilus</name>
    <dbReference type="NCBI Taxonomy" id="1322246"/>
    <lineage>
        <taxon>Bacteria</taxon>
        <taxon>Pseudomonadati</taxon>
        <taxon>Thermodesulfobacteriota</taxon>
        <taxon>Desulfovibrionia</taxon>
        <taxon>Desulfovibrionales</taxon>
        <taxon>Desulfovibrionaceae</taxon>
    </lineage>
</organism>
<evidence type="ECO:0000256" key="8">
    <source>
        <dbReference type="PIRSR" id="PIRSR001589-1"/>
    </source>
</evidence>
<feature type="active site" description="For GATase activity" evidence="8">
    <location>
        <position position="2"/>
    </location>
</feature>
<dbReference type="eggNOG" id="COG0367">
    <property type="taxonomic scope" value="Bacteria"/>
</dbReference>
<gene>
    <name evidence="12" type="ordered locus">BN4_12690</name>
</gene>
<dbReference type="Proteomes" id="UP000011724">
    <property type="component" value="Chromosome"/>
</dbReference>
<dbReference type="InterPro" id="IPR017932">
    <property type="entry name" value="GATase_2_dom"/>
</dbReference>
<dbReference type="InterPro" id="IPR001962">
    <property type="entry name" value="Asn_synthase"/>
</dbReference>
<sequence length="623" mass="71188">MCGVVGIYSPGLLPDREILRSMIDAMVHRGPDDSGLWLNEEECVAFGHRRLSILDVSSFGHQPMESLCGRYIISYNGEIYNHLELRSELSDYPFKSMSDTETILAAVSAWGLEPALRRFVGMFAFALWDRRERQLFLIRDRMGIKPIYYSKLGSGWLFGSELKSLKAHPHFRPALNREALNLYFRHNYIPAPFSVYMDTWKLEPGSMAIINSSGLKLRQWWDTDSVWRAGQRSQFSGSDDEAVNSLESVLLKAISARMLSDVPLGAFLSGGIDSSTVVALMQTISSKPVRTYSIGFREDKYNEATYAKAVATHLATDHTEFYVSPRDMLDVLPAMAQYWDEPFADSSQVPTYLLSRLASEHVTVSLSGDGGDELFSGYERYFWATRMWNNVQRLPASVRSFLGGANKVIPDALLDLLGANGFKIRWRLDAIAMKDFSSFYKYFTSVFKKNEIVLGVEEPESCLSNLPPTGNLWGWMELYDLLAYLPDDILTKVDRASMAASLEARVPLLDHRVVEFAASLPMSMKVRDGKGKWLLRQVLHRYVPQTIVERPKMGFGIPMQEWLQTQLKKWCCDMLDSSRIKQQGYLDASRVELMLNRFMRGEILWGQHLWSILMFQSWLEEWE</sequence>
<comment type="catalytic activity">
    <reaction evidence="7">
        <text>L-aspartate + L-glutamine + ATP + H2O = L-asparagine + L-glutamate + AMP + diphosphate + H(+)</text>
        <dbReference type="Rhea" id="RHEA:12228"/>
        <dbReference type="ChEBI" id="CHEBI:15377"/>
        <dbReference type="ChEBI" id="CHEBI:15378"/>
        <dbReference type="ChEBI" id="CHEBI:29985"/>
        <dbReference type="ChEBI" id="CHEBI:29991"/>
        <dbReference type="ChEBI" id="CHEBI:30616"/>
        <dbReference type="ChEBI" id="CHEBI:33019"/>
        <dbReference type="ChEBI" id="CHEBI:58048"/>
        <dbReference type="ChEBI" id="CHEBI:58359"/>
        <dbReference type="ChEBI" id="CHEBI:456215"/>
        <dbReference type="EC" id="6.3.5.4"/>
    </reaction>
</comment>
<comment type="similarity">
    <text evidence="2">Belongs to the asparagine synthetase family.</text>
</comment>
<dbReference type="InterPro" id="IPR033738">
    <property type="entry name" value="AsnB_N"/>
</dbReference>
<dbReference type="SUPFAM" id="SSF52402">
    <property type="entry name" value="Adenine nucleotide alpha hydrolases-like"/>
    <property type="match status" value="1"/>
</dbReference>
<dbReference type="KEGG" id="dpi:BN4_12690"/>
<keyword evidence="13" id="KW-1185">Reference proteome</keyword>
<evidence type="ECO:0000256" key="4">
    <source>
        <dbReference type="ARBA" id="ARBA00022741"/>
    </source>
</evidence>
<accession>M1WXU2</accession>
<keyword evidence="8" id="KW-0028">Amino-acid biosynthesis</keyword>
<keyword evidence="8" id="KW-0061">Asparagine biosynthesis</keyword>
<reference evidence="13" key="2">
    <citation type="journal article" date="2013" name="Stand. Genomic Sci.">
        <title>Complete genome sequence of Desulfocapsa sulfexigens, a marine deltaproteobacterium specialized in disproportionating inorganic sulfur compounds.</title>
        <authorList>
            <person name="Finster K.W."/>
            <person name="Kjeldsen K.U."/>
            <person name="Kube M."/>
            <person name="Reinhardt R."/>
            <person name="Mussmann M."/>
            <person name="Amann R."/>
            <person name="Schreiber L."/>
        </authorList>
    </citation>
    <scope>NUCLEOTIDE SEQUENCE [LARGE SCALE GENOMIC DNA]</scope>
    <source>
        <strain evidence="13">DSM 10523 / SB164P1</strain>
    </source>
</reference>
<evidence type="ECO:0000256" key="2">
    <source>
        <dbReference type="ARBA" id="ARBA00005752"/>
    </source>
</evidence>
<dbReference type="EC" id="6.3.5.4" evidence="3"/>
<keyword evidence="5 9" id="KW-0067">ATP-binding</keyword>
<dbReference type="GO" id="GO:0006529">
    <property type="term" value="P:asparagine biosynthetic process"/>
    <property type="evidence" value="ECO:0007669"/>
    <property type="project" value="UniProtKB-KW"/>
</dbReference>
<dbReference type="HOGENOM" id="CLU_014658_3_1_7"/>
<evidence type="ECO:0000256" key="10">
    <source>
        <dbReference type="PIRSR" id="PIRSR001589-3"/>
    </source>
</evidence>
<dbReference type="GO" id="GO:0004066">
    <property type="term" value="F:asparagine synthase (glutamine-hydrolyzing) activity"/>
    <property type="evidence" value="ECO:0007669"/>
    <property type="project" value="UniProtKB-EC"/>
</dbReference>
<keyword evidence="4 9" id="KW-0547">Nucleotide-binding</keyword>
<dbReference type="STRING" id="1322246.BN4_12690"/>
<comment type="pathway">
    <text evidence="1">Amino-acid biosynthesis; L-asparagine biosynthesis; L-asparagine from L-aspartate (L-Gln route): step 1/1.</text>
</comment>
<keyword evidence="6 8" id="KW-0315">Glutamine amidotransferase</keyword>
<dbReference type="InterPro" id="IPR014729">
    <property type="entry name" value="Rossmann-like_a/b/a_fold"/>
</dbReference>
<dbReference type="GO" id="GO:0005829">
    <property type="term" value="C:cytosol"/>
    <property type="evidence" value="ECO:0007669"/>
    <property type="project" value="TreeGrafter"/>
</dbReference>
<dbReference type="AlphaFoldDB" id="M1WXU2"/>
<feature type="binding site" evidence="9">
    <location>
        <position position="99"/>
    </location>
    <ligand>
        <name>L-glutamine</name>
        <dbReference type="ChEBI" id="CHEBI:58359"/>
    </ligand>
</feature>
<feature type="binding site" evidence="9">
    <location>
        <position position="294"/>
    </location>
    <ligand>
        <name>ATP</name>
        <dbReference type="ChEBI" id="CHEBI:30616"/>
    </ligand>
</feature>
<dbReference type="PANTHER" id="PTHR43284:SF1">
    <property type="entry name" value="ASPARAGINE SYNTHETASE"/>
    <property type="match status" value="1"/>
</dbReference>
<protein>
    <recommendedName>
        <fullName evidence="3">asparagine synthase (glutamine-hydrolyzing)</fullName>
        <ecNumber evidence="3">6.3.5.4</ecNumber>
    </recommendedName>
</protein>
<dbReference type="Pfam" id="PF00733">
    <property type="entry name" value="Asn_synthase"/>
    <property type="match status" value="1"/>
</dbReference>